<keyword evidence="3" id="KW-1185">Reference proteome</keyword>
<dbReference type="PANTHER" id="PTHR43072">
    <property type="entry name" value="N-ACETYLTRANSFERASE"/>
    <property type="match status" value="1"/>
</dbReference>
<gene>
    <name evidence="2" type="ORF">RM590_07695</name>
</gene>
<dbReference type="Proteomes" id="UP001183246">
    <property type="component" value="Unassembled WGS sequence"/>
</dbReference>
<dbReference type="InterPro" id="IPR000182">
    <property type="entry name" value="GNAT_dom"/>
</dbReference>
<dbReference type="PROSITE" id="PS51186">
    <property type="entry name" value="GNAT"/>
    <property type="match status" value="1"/>
</dbReference>
<name>A0ABU2MN09_9ACTN</name>
<reference evidence="3" key="1">
    <citation type="submission" date="2023-07" db="EMBL/GenBank/DDBJ databases">
        <title>30 novel species of actinomycetes from the DSMZ collection.</title>
        <authorList>
            <person name="Nouioui I."/>
        </authorList>
    </citation>
    <scope>NUCLEOTIDE SEQUENCE [LARGE SCALE GENOMIC DNA]</scope>
    <source>
        <strain evidence="3">DSM 44938</strain>
    </source>
</reference>
<dbReference type="InterPro" id="IPR056935">
    <property type="entry name" value="Rv0428c-like_C"/>
</dbReference>
<protein>
    <submittedName>
        <fullName evidence="2">GNAT family N-acetyltransferase</fullName>
    </submittedName>
</protein>
<dbReference type="Pfam" id="PF24553">
    <property type="entry name" value="Rv0428c_C"/>
    <property type="match status" value="1"/>
</dbReference>
<proteinExistence type="predicted"/>
<sequence length="325" mass="34805">MQFSADAHFIVRITAADVGKRVSVRTLTGSGEPGARFTDTVGVLTSWTGGVLTVTRRDGRIVHLAESALVAGKVVPPRTARPRGLPATTVAELTTVAVRSWPAPDAERLGDWLARAGEGWTRRANSAVPLGDSPPDLDRLVQWYAARGLRANLQLPTGREMLTAELDRRGWTAAAHTSVQVAALAPLADRAPDERVLVSRELTEEWLRGWPRAAEAPATARRILGGGPLVLFALIPGDDGRPAAVGRCVVDGRWAGFAAMRVDPAHRRRGLATTVLAELARAALAEGASAAYLQVETDNPGARALYARLGFADHHHYHYRTAPEG</sequence>
<dbReference type="InterPro" id="IPR016181">
    <property type="entry name" value="Acyl_CoA_acyltransferase"/>
</dbReference>
<evidence type="ECO:0000313" key="2">
    <source>
        <dbReference type="EMBL" id="MDT0342509.1"/>
    </source>
</evidence>
<dbReference type="Gene3D" id="3.40.630.30">
    <property type="match status" value="1"/>
</dbReference>
<comment type="caution">
    <text evidence="2">The sequence shown here is derived from an EMBL/GenBank/DDBJ whole genome shotgun (WGS) entry which is preliminary data.</text>
</comment>
<feature type="domain" description="N-acetyltransferase" evidence="1">
    <location>
        <begin position="174"/>
        <end position="325"/>
    </location>
</feature>
<accession>A0ABU2MN09</accession>
<dbReference type="SUPFAM" id="SSF55729">
    <property type="entry name" value="Acyl-CoA N-acyltransferases (Nat)"/>
    <property type="match status" value="1"/>
</dbReference>
<evidence type="ECO:0000313" key="3">
    <source>
        <dbReference type="Proteomes" id="UP001183246"/>
    </source>
</evidence>
<dbReference type="RefSeq" id="WP_311703635.1">
    <property type="nucleotide sequence ID" value="NZ_JAVREL010000003.1"/>
</dbReference>
<dbReference type="EMBL" id="JAVREL010000003">
    <property type="protein sequence ID" value="MDT0342509.1"/>
    <property type="molecule type" value="Genomic_DNA"/>
</dbReference>
<organism evidence="2 3">
    <name type="scientific">Streptomyces litchfieldiae</name>
    <dbReference type="NCBI Taxonomy" id="3075543"/>
    <lineage>
        <taxon>Bacteria</taxon>
        <taxon>Bacillati</taxon>
        <taxon>Actinomycetota</taxon>
        <taxon>Actinomycetes</taxon>
        <taxon>Kitasatosporales</taxon>
        <taxon>Streptomycetaceae</taxon>
        <taxon>Streptomyces</taxon>
    </lineage>
</organism>
<evidence type="ECO:0000259" key="1">
    <source>
        <dbReference type="PROSITE" id="PS51186"/>
    </source>
</evidence>